<dbReference type="InterPro" id="IPR006094">
    <property type="entry name" value="Oxid_FAD_bind_N"/>
</dbReference>
<dbReference type="SUPFAM" id="SSF56176">
    <property type="entry name" value="FAD-binding/transporter-associated domain-like"/>
    <property type="match status" value="1"/>
</dbReference>
<dbReference type="GO" id="GO:0071949">
    <property type="term" value="F:FAD binding"/>
    <property type="evidence" value="ECO:0007669"/>
    <property type="project" value="InterPro"/>
</dbReference>
<organism evidence="6 7">
    <name type="scientific">Sulfitobacter marinus</name>
    <dbReference type="NCBI Taxonomy" id="394264"/>
    <lineage>
        <taxon>Bacteria</taxon>
        <taxon>Pseudomonadati</taxon>
        <taxon>Pseudomonadota</taxon>
        <taxon>Alphaproteobacteria</taxon>
        <taxon>Rhodobacterales</taxon>
        <taxon>Roseobacteraceae</taxon>
        <taxon>Sulfitobacter</taxon>
    </lineage>
</organism>
<dbReference type="FunFam" id="1.10.45.10:FF:000001">
    <property type="entry name" value="D-lactate dehydrogenase mitochondrial"/>
    <property type="match status" value="1"/>
</dbReference>
<evidence type="ECO:0000313" key="7">
    <source>
        <dbReference type="Proteomes" id="UP000199239"/>
    </source>
</evidence>
<proteinExistence type="inferred from homology"/>
<evidence type="ECO:0000256" key="3">
    <source>
        <dbReference type="ARBA" id="ARBA00022630"/>
    </source>
</evidence>
<dbReference type="PROSITE" id="PS51387">
    <property type="entry name" value="FAD_PCMH"/>
    <property type="match status" value="1"/>
</dbReference>
<dbReference type="PANTHER" id="PTHR43716">
    <property type="entry name" value="D-2-HYDROXYGLUTARATE DEHYDROGENASE, MITOCHONDRIAL"/>
    <property type="match status" value="1"/>
</dbReference>
<dbReference type="InterPro" id="IPR051264">
    <property type="entry name" value="FAD-oxidored/transferase_4"/>
</dbReference>
<sequence>MVVYDSMGASFRTMWDVYAATGSTISQPGEMLAGLKEIVGESQVLMGDAVAAAPYCKDWTGQFAGTPIAVVRPESTAQVAAIVKLCHDHGTPMVPTGGRTGLCGGGVSIGDGDSIVISLERMNAVRAVDVGARSITLEAGVVLQAAQEQAREQGLAFPLTFGAQGSAMIGGVLSTNAGGSNVVKYGTTRELCIGIEAVLPDGSIIDGLTGLRKDNTGFDLKDLLIGAEGTLGIITAAVFKLSPLPRVRTTGFLSLASVADAPTVLNALQDRTGGAVEAFEYMPAAAVEVICREFPKTRRPLDAPAETGLFFEVASSRPDDAEAGEDGDTRLQGLVFEGLETLMADGIVLDAMITQSEQQRIDLWTMRESILEAITANGPAYHMDIALPLASVAEFVTTMDSAVADMGFVPLTVGHLGDGNLHYALSAAEGKNWTDLPLTRAKEQAFALLMRLNGSFSAEHGIGQSKLDVMRNLKQASQLDAMRKIKQALDPDDLMNPGKFIPKEKS</sequence>
<reference evidence="7" key="1">
    <citation type="submission" date="2016-10" db="EMBL/GenBank/DDBJ databases">
        <authorList>
            <person name="Varghese N."/>
            <person name="Submissions S."/>
        </authorList>
    </citation>
    <scope>NUCLEOTIDE SEQUENCE [LARGE SCALE GENOMIC DNA]</scope>
    <source>
        <strain evidence="7">DSM 23422</strain>
    </source>
</reference>
<dbReference type="EMBL" id="FPAJ01000011">
    <property type="protein sequence ID" value="SFT17363.1"/>
    <property type="molecule type" value="Genomic_DNA"/>
</dbReference>
<dbReference type="InterPro" id="IPR036318">
    <property type="entry name" value="FAD-bd_PCMH-like_sf"/>
</dbReference>
<dbReference type="Pfam" id="PF01565">
    <property type="entry name" value="FAD_binding_4"/>
    <property type="match status" value="1"/>
</dbReference>
<keyword evidence="7" id="KW-1185">Reference proteome</keyword>
<evidence type="ECO:0000256" key="1">
    <source>
        <dbReference type="ARBA" id="ARBA00001974"/>
    </source>
</evidence>
<comment type="similarity">
    <text evidence="2">Belongs to the FAD-binding oxidoreductase/transferase type 4 family.</text>
</comment>
<accession>A0A1I6VUE3</accession>
<dbReference type="InterPro" id="IPR016166">
    <property type="entry name" value="FAD-bd_PCMH"/>
</dbReference>
<feature type="domain" description="FAD-binding PCMH-type" evidence="5">
    <location>
        <begin position="63"/>
        <end position="244"/>
    </location>
</feature>
<dbReference type="InterPro" id="IPR016164">
    <property type="entry name" value="FAD-linked_Oxase-like_C"/>
</dbReference>
<evidence type="ECO:0000256" key="2">
    <source>
        <dbReference type="ARBA" id="ARBA00008000"/>
    </source>
</evidence>
<evidence type="ECO:0000259" key="5">
    <source>
        <dbReference type="PROSITE" id="PS51387"/>
    </source>
</evidence>
<dbReference type="InterPro" id="IPR016167">
    <property type="entry name" value="FAD-bd_PCMH_sub1"/>
</dbReference>
<dbReference type="Pfam" id="PF02913">
    <property type="entry name" value="FAD-oxidase_C"/>
    <property type="match status" value="1"/>
</dbReference>
<dbReference type="Gene3D" id="3.30.43.10">
    <property type="entry name" value="Uridine Diphospho-n-acetylenolpyruvylglucosamine Reductase, domain 2"/>
    <property type="match status" value="1"/>
</dbReference>
<dbReference type="GO" id="GO:0022904">
    <property type="term" value="P:respiratory electron transport chain"/>
    <property type="evidence" value="ECO:0007669"/>
    <property type="project" value="TreeGrafter"/>
</dbReference>
<protein>
    <submittedName>
        <fullName evidence="6">FAD/FMN-containing dehydrogenase</fullName>
    </submittedName>
</protein>
<keyword evidence="3" id="KW-0285">Flavoprotein</keyword>
<dbReference type="GO" id="GO:0003824">
    <property type="term" value="F:catalytic activity"/>
    <property type="evidence" value="ECO:0007669"/>
    <property type="project" value="InterPro"/>
</dbReference>
<dbReference type="InterPro" id="IPR016169">
    <property type="entry name" value="FAD-bd_PCMH_sub2"/>
</dbReference>
<gene>
    <name evidence="6" type="ORF">SAMN04488040_0057</name>
</gene>
<name>A0A1I6VUE3_9RHOB</name>
<evidence type="ECO:0000313" key="6">
    <source>
        <dbReference type="EMBL" id="SFT17363.1"/>
    </source>
</evidence>
<dbReference type="Gene3D" id="1.10.45.10">
    <property type="entry name" value="Vanillyl-alcohol Oxidase, Chain A, domain 4"/>
    <property type="match status" value="1"/>
</dbReference>
<dbReference type="SUPFAM" id="SSF55103">
    <property type="entry name" value="FAD-linked oxidases, C-terminal domain"/>
    <property type="match status" value="1"/>
</dbReference>
<dbReference type="Gene3D" id="3.30.70.2190">
    <property type="match status" value="1"/>
</dbReference>
<dbReference type="Gene3D" id="3.30.465.10">
    <property type="match status" value="1"/>
</dbReference>
<dbReference type="AlphaFoldDB" id="A0A1I6VUE3"/>
<dbReference type="InterPro" id="IPR016171">
    <property type="entry name" value="Vanillyl_alc_oxidase_C-sub2"/>
</dbReference>
<dbReference type="PANTHER" id="PTHR43716:SF2">
    <property type="entry name" value="BLL6224 PROTEIN"/>
    <property type="match status" value="1"/>
</dbReference>
<evidence type="ECO:0000256" key="4">
    <source>
        <dbReference type="ARBA" id="ARBA00022827"/>
    </source>
</evidence>
<dbReference type="OrthoDB" id="9811557at2"/>
<dbReference type="Proteomes" id="UP000199239">
    <property type="component" value="Unassembled WGS sequence"/>
</dbReference>
<dbReference type="STRING" id="394264.SAMN04488040_0057"/>
<keyword evidence="4" id="KW-0274">FAD</keyword>
<comment type="cofactor">
    <cofactor evidence="1">
        <name>FAD</name>
        <dbReference type="ChEBI" id="CHEBI:57692"/>
    </cofactor>
</comment>
<dbReference type="InterPro" id="IPR004113">
    <property type="entry name" value="FAD-bd_oxidored_4_C"/>
</dbReference>
<dbReference type="Gene3D" id="3.30.70.2740">
    <property type="match status" value="1"/>
</dbReference>